<gene>
    <name evidence="2" type="ORF">RSOLAG1IB_03471</name>
</gene>
<dbReference type="EMBL" id="LN679103">
    <property type="protein sequence ID" value="CEL59538.1"/>
    <property type="molecule type" value="Genomic_DNA"/>
</dbReference>
<keyword evidence="3" id="KW-1185">Reference proteome</keyword>
<protein>
    <submittedName>
        <fullName evidence="2">Uncharacterized protein</fullName>
    </submittedName>
</protein>
<evidence type="ECO:0000256" key="1">
    <source>
        <dbReference type="SAM" id="Phobius"/>
    </source>
</evidence>
<sequence length="82" mass="8977">MYNLYHASSLEPVGSVVVGSISYISFSSSVSILPHLYDTYGHSLSLDLLCALCTCIYTQFVALYATILTPLLFYVDALGYPN</sequence>
<organism evidence="2 3">
    <name type="scientific">Thanatephorus cucumeris (strain AG1-IB / isolate 7/3/14)</name>
    <name type="common">Lettuce bottom rot fungus</name>
    <name type="synonym">Rhizoctonia solani</name>
    <dbReference type="NCBI Taxonomy" id="1108050"/>
    <lineage>
        <taxon>Eukaryota</taxon>
        <taxon>Fungi</taxon>
        <taxon>Dikarya</taxon>
        <taxon>Basidiomycota</taxon>
        <taxon>Agaricomycotina</taxon>
        <taxon>Agaricomycetes</taxon>
        <taxon>Cantharellales</taxon>
        <taxon>Ceratobasidiaceae</taxon>
        <taxon>Rhizoctonia</taxon>
        <taxon>Rhizoctonia solani AG-1</taxon>
    </lineage>
</organism>
<evidence type="ECO:0000313" key="2">
    <source>
        <dbReference type="EMBL" id="CEL59538.1"/>
    </source>
</evidence>
<proteinExistence type="predicted"/>
<dbReference type="Proteomes" id="UP000059188">
    <property type="component" value="Unassembled WGS sequence"/>
</dbReference>
<accession>A0A0B7FTI8</accession>
<keyword evidence="1" id="KW-0472">Membrane</keyword>
<evidence type="ECO:0000313" key="3">
    <source>
        <dbReference type="Proteomes" id="UP000059188"/>
    </source>
</evidence>
<name>A0A0B7FTI8_THACB</name>
<keyword evidence="1" id="KW-0812">Transmembrane</keyword>
<feature type="transmembrane region" description="Helical" evidence="1">
    <location>
        <begin position="12"/>
        <end position="36"/>
    </location>
</feature>
<feature type="transmembrane region" description="Helical" evidence="1">
    <location>
        <begin position="48"/>
        <end position="75"/>
    </location>
</feature>
<dbReference type="AlphaFoldDB" id="A0A0B7FTI8"/>
<keyword evidence="1" id="KW-1133">Transmembrane helix</keyword>
<reference evidence="2 3" key="1">
    <citation type="submission" date="2014-11" db="EMBL/GenBank/DDBJ databases">
        <authorList>
            <person name="Wibberg Daniel"/>
        </authorList>
    </citation>
    <scope>NUCLEOTIDE SEQUENCE [LARGE SCALE GENOMIC DNA]</scope>
    <source>
        <strain evidence="2">Rhizoctonia solani AG1-IB 7/3/14</strain>
    </source>
</reference>